<keyword evidence="2" id="KW-1185">Reference proteome</keyword>
<gene>
    <name evidence="1" type="ORF">MPOCJGCO_2020</name>
</gene>
<evidence type="ECO:0000313" key="2">
    <source>
        <dbReference type="Proteomes" id="UP001055057"/>
    </source>
</evidence>
<accession>A0ABQ4TYV3</accession>
<proteinExistence type="predicted"/>
<sequence>MLTPAEIRRIKLSLRLTRDQEPYWFPVEQMLAEIGSQQAALVRAGQNPSDAFGIGAAMRMSSVARPLLDVLREDQKAQVRERARAMGFGSVASSI</sequence>
<organism evidence="1 2">
    <name type="scientific">Methylobacterium trifolii</name>
    <dbReference type="NCBI Taxonomy" id="1003092"/>
    <lineage>
        <taxon>Bacteria</taxon>
        <taxon>Pseudomonadati</taxon>
        <taxon>Pseudomonadota</taxon>
        <taxon>Alphaproteobacteria</taxon>
        <taxon>Hyphomicrobiales</taxon>
        <taxon>Methylobacteriaceae</taxon>
        <taxon>Methylobacterium</taxon>
    </lineage>
</organism>
<protein>
    <submittedName>
        <fullName evidence="1">Uncharacterized protein</fullName>
    </submittedName>
</protein>
<dbReference type="Proteomes" id="UP001055057">
    <property type="component" value="Unassembled WGS sequence"/>
</dbReference>
<reference evidence="1" key="2">
    <citation type="submission" date="2021-08" db="EMBL/GenBank/DDBJ databases">
        <authorList>
            <person name="Tani A."/>
            <person name="Ola A."/>
            <person name="Ogura Y."/>
            <person name="Katsura K."/>
            <person name="Hayashi T."/>
        </authorList>
    </citation>
    <scope>NUCLEOTIDE SEQUENCE</scope>
    <source>
        <strain evidence="1">DSM 23632</strain>
    </source>
</reference>
<name>A0ABQ4TYV3_9HYPH</name>
<evidence type="ECO:0000313" key="1">
    <source>
        <dbReference type="EMBL" id="GJE59913.1"/>
    </source>
</evidence>
<reference evidence="1" key="1">
    <citation type="journal article" date="2021" name="Front. Microbiol.">
        <title>Comprehensive Comparative Genomics and Phenotyping of Methylobacterium Species.</title>
        <authorList>
            <person name="Alessa O."/>
            <person name="Ogura Y."/>
            <person name="Fujitani Y."/>
            <person name="Takami H."/>
            <person name="Hayashi T."/>
            <person name="Sahin N."/>
            <person name="Tani A."/>
        </authorList>
    </citation>
    <scope>NUCLEOTIDE SEQUENCE</scope>
    <source>
        <strain evidence="1">DSM 23632</strain>
    </source>
</reference>
<comment type="caution">
    <text evidence="1">The sequence shown here is derived from an EMBL/GenBank/DDBJ whole genome shotgun (WGS) entry which is preliminary data.</text>
</comment>
<dbReference type="EMBL" id="BPRB01000104">
    <property type="protein sequence ID" value="GJE59913.1"/>
    <property type="molecule type" value="Genomic_DNA"/>
</dbReference>